<dbReference type="Proteomes" id="UP001215598">
    <property type="component" value="Unassembled WGS sequence"/>
</dbReference>
<evidence type="ECO:0000256" key="7">
    <source>
        <dbReference type="ARBA" id="ARBA00022840"/>
    </source>
</evidence>
<feature type="domain" description="Clp1 P-loop" evidence="9">
    <location>
        <begin position="355"/>
        <end position="556"/>
    </location>
</feature>
<keyword evidence="6" id="KW-0418">Kinase</keyword>
<dbReference type="InterPro" id="IPR045116">
    <property type="entry name" value="Clp1/Grc3"/>
</dbReference>
<feature type="region of interest" description="Disordered" evidence="8">
    <location>
        <begin position="1"/>
        <end position="140"/>
    </location>
</feature>
<evidence type="ECO:0000256" key="3">
    <source>
        <dbReference type="ARBA" id="ARBA00019824"/>
    </source>
</evidence>
<reference evidence="10" key="1">
    <citation type="submission" date="2023-03" db="EMBL/GenBank/DDBJ databases">
        <title>Massive genome expansion in bonnet fungi (Mycena s.s.) driven by repeated elements and novel gene families across ecological guilds.</title>
        <authorList>
            <consortium name="Lawrence Berkeley National Laboratory"/>
            <person name="Harder C.B."/>
            <person name="Miyauchi S."/>
            <person name="Viragh M."/>
            <person name="Kuo A."/>
            <person name="Thoen E."/>
            <person name="Andreopoulos B."/>
            <person name="Lu D."/>
            <person name="Skrede I."/>
            <person name="Drula E."/>
            <person name="Henrissat B."/>
            <person name="Morin E."/>
            <person name="Kohler A."/>
            <person name="Barry K."/>
            <person name="LaButti K."/>
            <person name="Morin E."/>
            <person name="Salamov A."/>
            <person name="Lipzen A."/>
            <person name="Mereny Z."/>
            <person name="Hegedus B."/>
            <person name="Baldrian P."/>
            <person name="Stursova M."/>
            <person name="Weitz H."/>
            <person name="Taylor A."/>
            <person name="Grigoriev I.V."/>
            <person name="Nagy L.G."/>
            <person name="Martin F."/>
            <person name="Kauserud H."/>
        </authorList>
    </citation>
    <scope>NUCLEOTIDE SEQUENCE</scope>
    <source>
        <strain evidence="10">CBHHK182m</strain>
    </source>
</reference>
<dbReference type="Gene3D" id="3.40.50.300">
    <property type="entry name" value="P-loop containing nucleotide triphosphate hydrolases"/>
    <property type="match status" value="1"/>
</dbReference>
<proteinExistence type="inferred from homology"/>
<keyword evidence="7" id="KW-0067">ATP-binding</keyword>
<evidence type="ECO:0000313" key="11">
    <source>
        <dbReference type="Proteomes" id="UP001215598"/>
    </source>
</evidence>
<keyword evidence="5" id="KW-0547">Nucleotide-binding</keyword>
<organism evidence="10 11">
    <name type="scientific">Mycena metata</name>
    <dbReference type="NCBI Taxonomy" id="1033252"/>
    <lineage>
        <taxon>Eukaryota</taxon>
        <taxon>Fungi</taxon>
        <taxon>Dikarya</taxon>
        <taxon>Basidiomycota</taxon>
        <taxon>Agaricomycotina</taxon>
        <taxon>Agaricomycetes</taxon>
        <taxon>Agaricomycetidae</taxon>
        <taxon>Agaricales</taxon>
        <taxon>Marasmiineae</taxon>
        <taxon>Mycenaceae</taxon>
        <taxon>Mycena</taxon>
    </lineage>
</organism>
<dbReference type="InterPro" id="IPR027417">
    <property type="entry name" value="P-loop_NTPase"/>
</dbReference>
<keyword evidence="4" id="KW-0808">Transferase</keyword>
<dbReference type="InterPro" id="IPR032319">
    <property type="entry name" value="CLP1_P"/>
</dbReference>
<dbReference type="GO" id="GO:0051731">
    <property type="term" value="F:polynucleotide 5'-hydroxyl-kinase activity"/>
    <property type="evidence" value="ECO:0007669"/>
    <property type="project" value="InterPro"/>
</dbReference>
<sequence length="757" mass="81225">MLSAIAARKVAQAANGPPISVVEPTPVPSNPVTPPSPPDSLPNQARPNSKRKSSSQTPNSSRKRKKKREAELKKTRYFEAESNPLPDSDGVIIIDSDDEDVSDAPRAPPPPVTRTTVAGKRAWSPSAPVNDSSDEESEEIADVPVPLASHHTTATHGPPQNLTSFRVLPGQTAFYLDSEETAALGLSADSATLLVLSSGETVSLLGTYMFTVLQGAVSICGVRAPAAIAAHRVFAPRSSPIPTLEALNEKVRLNSILAVPARLRPVFENSGALVAFHQLNSGVEGLGRVCRTFDGVFKPSRFQQDIDANHDLRVAGAHMLGQSSKDIQSFILPASWAVALDSVSDSANGVYLIKGHKKSGKSTFARTLLNRLLCRYRKVAFLECDLGQSEFTPAGLVALNVVESPVFGPPFTHPSLPNFAHYIGVTTPRSSPAHYLASVQSLIETYQLDVQTPVDYCDGDSRISDTIPLIVNTMGWTKGLGADLTRQIENMVQPSAIFEVEAPFFEYSSSFEPPPSVSDVPQGAKLHLLQPIIPSVLATNYSAADHRSIAILSYFHAIFPRMAPKGLEQVTAATWNTTLPLCAHPPYEVDWSLAFDKITLSGAGAEDVVPSELNRVLNGALVGLVAYEPGSLENDIDMTGSSSTAAPALPYSQGSPALSPSTSTCRGIALIRAISPSSPHIHLITPLPPHLLSKCRVLVKGELELPLWGMLDFRSESEGEVAGVEKAKVPYLQWGKGEGLGGEKRRVRRNLMRKGQM</sequence>
<dbReference type="PANTHER" id="PTHR12755:SF3">
    <property type="entry name" value="POLYNUCLEOTIDE 5'-HYDROXYL-KINASE NOL9"/>
    <property type="match status" value="1"/>
</dbReference>
<comment type="similarity">
    <text evidence="1">Belongs to the Clp1 family. NOL9/GRC3 subfamily.</text>
</comment>
<dbReference type="AlphaFoldDB" id="A0AAD7JAA7"/>
<dbReference type="EMBL" id="JARKIB010000037">
    <property type="protein sequence ID" value="KAJ7760595.1"/>
    <property type="molecule type" value="Genomic_DNA"/>
</dbReference>
<accession>A0AAD7JAA7</accession>
<dbReference type="GO" id="GO:0005524">
    <property type="term" value="F:ATP binding"/>
    <property type="evidence" value="ECO:0007669"/>
    <property type="project" value="UniProtKB-KW"/>
</dbReference>
<evidence type="ECO:0000256" key="2">
    <source>
        <dbReference type="ARBA" id="ARBA00018706"/>
    </source>
</evidence>
<evidence type="ECO:0000256" key="6">
    <source>
        <dbReference type="ARBA" id="ARBA00022777"/>
    </source>
</evidence>
<evidence type="ECO:0000256" key="8">
    <source>
        <dbReference type="SAM" id="MobiDB-lite"/>
    </source>
</evidence>
<dbReference type="GO" id="GO:0000448">
    <property type="term" value="P:cleavage in ITS2 between 5.8S rRNA and LSU-rRNA of tricistronic rRNA transcript (SSU-rRNA, 5.8S rRNA, LSU-rRNA)"/>
    <property type="evidence" value="ECO:0007669"/>
    <property type="project" value="TreeGrafter"/>
</dbReference>
<name>A0AAD7JAA7_9AGAR</name>
<feature type="compositionally biased region" description="Basic and acidic residues" evidence="8">
    <location>
        <begin position="68"/>
        <end position="79"/>
    </location>
</feature>
<evidence type="ECO:0000259" key="9">
    <source>
        <dbReference type="Pfam" id="PF16575"/>
    </source>
</evidence>
<keyword evidence="11" id="KW-1185">Reference proteome</keyword>
<comment type="caution">
    <text evidence="10">The sequence shown here is derived from an EMBL/GenBank/DDBJ whole genome shotgun (WGS) entry which is preliminary data.</text>
</comment>
<evidence type="ECO:0000256" key="5">
    <source>
        <dbReference type="ARBA" id="ARBA00022741"/>
    </source>
</evidence>
<evidence type="ECO:0000256" key="1">
    <source>
        <dbReference type="ARBA" id="ARBA00011003"/>
    </source>
</evidence>
<feature type="compositionally biased region" description="Pro residues" evidence="8">
    <location>
        <begin position="25"/>
        <end position="40"/>
    </location>
</feature>
<evidence type="ECO:0000256" key="4">
    <source>
        <dbReference type="ARBA" id="ARBA00022679"/>
    </source>
</evidence>
<dbReference type="GO" id="GO:0005634">
    <property type="term" value="C:nucleus"/>
    <property type="evidence" value="ECO:0007669"/>
    <property type="project" value="TreeGrafter"/>
</dbReference>
<dbReference type="Pfam" id="PF16575">
    <property type="entry name" value="CLP1_P"/>
    <property type="match status" value="1"/>
</dbReference>
<evidence type="ECO:0000313" key="10">
    <source>
        <dbReference type="EMBL" id="KAJ7760595.1"/>
    </source>
</evidence>
<gene>
    <name evidence="10" type="ORF">B0H16DRAFT_1884763</name>
</gene>
<protein>
    <recommendedName>
        <fullName evidence="3">Polynucleotide 5'-hydroxyl-kinase GRC3</fullName>
    </recommendedName>
    <alternativeName>
        <fullName evidence="2">Polynucleotide 5'-hydroxyl-kinase grc3</fullName>
    </alternativeName>
</protein>
<dbReference type="PANTHER" id="PTHR12755">
    <property type="entry name" value="CLEAVAGE/POLYADENYLATION FACTOR IA SUBUNIT CLP1P"/>
    <property type="match status" value="1"/>
</dbReference>